<comment type="caution">
    <text evidence="6">The sequence shown here is derived from an EMBL/GenBank/DDBJ whole genome shotgun (WGS) entry which is preliminary data.</text>
</comment>
<keyword evidence="2 5" id="KW-0378">Hydrolase</keyword>
<dbReference type="EC" id="3.1.3.48" evidence="5"/>
<evidence type="ECO:0000256" key="3">
    <source>
        <dbReference type="ARBA" id="ARBA00022912"/>
    </source>
</evidence>
<name>A0A5A5TX80_LEUCI</name>
<dbReference type="Gene3D" id="3.20.20.140">
    <property type="entry name" value="Metal-dependent hydrolases"/>
    <property type="match status" value="1"/>
</dbReference>
<evidence type="ECO:0000256" key="5">
    <source>
        <dbReference type="PIRNR" id="PIRNR016557"/>
    </source>
</evidence>
<comment type="catalytic activity">
    <reaction evidence="4 5">
        <text>O-phospho-L-tyrosyl-[protein] + H2O = L-tyrosyl-[protein] + phosphate</text>
        <dbReference type="Rhea" id="RHEA:10684"/>
        <dbReference type="Rhea" id="RHEA-COMP:10136"/>
        <dbReference type="Rhea" id="RHEA-COMP:20101"/>
        <dbReference type="ChEBI" id="CHEBI:15377"/>
        <dbReference type="ChEBI" id="CHEBI:43474"/>
        <dbReference type="ChEBI" id="CHEBI:46858"/>
        <dbReference type="ChEBI" id="CHEBI:61978"/>
        <dbReference type="EC" id="3.1.3.48"/>
    </reaction>
</comment>
<dbReference type="PIRSF" id="PIRSF016557">
    <property type="entry name" value="Caps_synth_CpsB"/>
    <property type="match status" value="1"/>
</dbReference>
<sequence>MIDLHSHLLPGIDDGSQSMQASLQLARDAVEEGVEAALMTPHHMNGQFVNHNRDVVALTTKFQMALEQEKIPLQVFPSQEVRINGELLTALDQDDILFADESNRYLLLEFPDDDVPTYSADMIFNIMQRNIIVQIAHPERNAKIMSQPDILYQLIEKGAVAQITASSYVGAFGKKVQKFAETIIAHHLGHVFVSDAHDLPNRTYHMATAMMKLEQQMGADYQQMFAENAEAILDGNPVARLLPEKIVKRRFFNGF</sequence>
<dbReference type="SUPFAM" id="SSF89550">
    <property type="entry name" value="PHP domain-like"/>
    <property type="match status" value="1"/>
</dbReference>
<dbReference type="AlphaFoldDB" id="A0A5A5TX80"/>
<dbReference type="GO" id="GO:0004725">
    <property type="term" value="F:protein tyrosine phosphatase activity"/>
    <property type="evidence" value="ECO:0007669"/>
    <property type="project" value="UniProtKB-UniRule"/>
</dbReference>
<evidence type="ECO:0000256" key="4">
    <source>
        <dbReference type="ARBA" id="ARBA00051722"/>
    </source>
</evidence>
<evidence type="ECO:0000256" key="2">
    <source>
        <dbReference type="ARBA" id="ARBA00022801"/>
    </source>
</evidence>
<proteinExistence type="inferred from homology"/>
<dbReference type="Proteomes" id="UP000323274">
    <property type="component" value="Unassembled WGS sequence"/>
</dbReference>
<dbReference type="InterPro" id="IPR016195">
    <property type="entry name" value="Pol/histidinol_Pase-like"/>
</dbReference>
<organism evidence="6 7">
    <name type="scientific">Leuconostoc citreum</name>
    <dbReference type="NCBI Taxonomy" id="33964"/>
    <lineage>
        <taxon>Bacteria</taxon>
        <taxon>Bacillati</taxon>
        <taxon>Bacillota</taxon>
        <taxon>Bacilli</taxon>
        <taxon>Lactobacillales</taxon>
        <taxon>Lactobacillaceae</taxon>
        <taxon>Leuconostoc</taxon>
    </lineage>
</organism>
<gene>
    <name evidence="6" type="ORF">LCIT_05320</name>
</gene>
<evidence type="ECO:0000313" key="6">
    <source>
        <dbReference type="EMBL" id="GDZ83290.1"/>
    </source>
</evidence>
<keyword evidence="3 5" id="KW-0904">Protein phosphatase</keyword>
<evidence type="ECO:0000313" key="7">
    <source>
        <dbReference type="Proteomes" id="UP000323274"/>
    </source>
</evidence>
<dbReference type="RefSeq" id="WP_149333887.1">
    <property type="nucleotide sequence ID" value="NZ_BJJW01000002.1"/>
</dbReference>
<dbReference type="InterPro" id="IPR016667">
    <property type="entry name" value="Caps_polysacc_synth_CpsB/CapC"/>
</dbReference>
<accession>A0A5A5TX80</accession>
<dbReference type="EMBL" id="BJJW01000002">
    <property type="protein sequence ID" value="GDZ83290.1"/>
    <property type="molecule type" value="Genomic_DNA"/>
</dbReference>
<dbReference type="GO" id="GO:0030145">
    <property type="term" value="F:manganese ion binding"/>
    <property type="evidence" value="ECO:0007669"/>
    <property type="project" value="UniProtKB-UniRule"/>
</dbReference>
<dbReference type="Pfam" id="PF19567">
    <property type="entry name" value="CpsB_CapC"/>
    <property type="match status" value="1"/>
</dbReference>
<protein>
    <recommendedName>
        <fullName evidence="5">Tyrosine-protein phosphatase</fullName>
        <ecNumber evidence="5">3.1.3.48</ecNumber>
    </recommendedName>
</protein>
<reference evidence="6 7" key="1">
    <citation type="submission" date="2019-04" db="EMBL/GenBank/DDBJ databases">
        <title>A pseudo-fructophilic Leuconostoc citreum strain F192-5 isolated from peel of satsuma mandarin: the first report for isolation and characterization of strain-dependent fructophilic-like characteristics.</title>
        <authorList>
            <person name="Maeno S."/>
            <person name="Tanizawa Y."/>
            <person name="Kajikawa A."/>
            <person name="Kanesaki Y."/>
            <person name="Kubota E."/>
            <person name="Arita M."/>
            <person name="Leon D."/>
            <person name="Endo A."/>
        </authorList>
    </citation>
    <scope>NUCLEOTIDE SEQUENCE [LARGE SCALE GENOMIC DNA]</scope>
    <source>
        <strain evidence="6 7">F192-5</strain>
    </source>
</reference>
<comment type="similarity">
    <text evidence="1 5">Belongs to the metallo-dependent hydrolases superfamily. CpsB/CapC family.</text>
</comment>
<dbReference type="PANTHER" id="PTHR39181:SF1">
    <property type="entry name" value="TYROSINE-PROTEIN PHOSPHATASE YWQE"/>
    <property type="match status" value="1"/>
</dbReference>
<dbReference type="PANTHER" id="PTHR39181">
    <property type="entry name" value="TYROSINE-PROTEIN PHOSPHATASE YWQE"/>
    <property type="match status" value="1"/>
</dbReference>
<evidence type="ECO:0000256" key="1">
    <source>
        <dbReference type="ARBA" id="ARBA00005750"/>
    </source>
</evidence>